<gene>
    <name evidence="3" type="ORF">CCAM_LOCUS40552</name>
</gene>
<dbReference type="Proteomes" id="UP000595140">
    <property type="component" value="Unassembled WGS sequence"/>
</dbReference>
<dbReference type="PROSITE" id="PS50181">
    <property type="entry name" value="FBOX"/>
    <property type="match status" value="1"/>
</dbReference>
<dbReference type="InterPro" id="IPR036047">
    <property type="entry name" value="F-box-like_dom_sf"/>
</dbReference>
<accession>A0A484NED0</accession>
<dbReference type="CDD" id="cd22160">
    <property type="entry name" value="F-box_AtFBL13-like"/>
    <property type="match status" value="1"/>
</dbReference>
<dbReference type="PANTHER" id="PTHR34223">
    <property type="entry name" value="OS11G0201299 PROTEIN"/>
    <property type="match status" value="1"/>
</dbReference>
<feature type="domain" description="F-box" evidence="2">
    <location>
        <begin position="26"/>
        <end position="59"/>
    </location>
</feature>
<sequence>MFEISIKLVLHNHNEKGGFAESYIERDRLSNLPDSLIHTILSHLDTKSAVRTFLLSKKWTHHWKSSLHTLRLSSPSFRTKNSFKRFVKFVLANRDPSSPLRALILFNESRDKSLAGRILRYAVAHSVREIDVFRHLEPKELEQILGCKSLRRIVFHSIEIGCSDFSGCADLEDLSLTGCTFFPGRVTVGNLKTLTIFDTHFPYHEYGDNDFKIFSQSLSTFTFGGKCSSFAMIRLRLPSPVVLLDKIELRLIQICSEESDFPVAVKTLRWMIFHSKSLSLEMKEKKKEFRVKTELVGDKQVRLAVFNVTTAETEEFYWKAGDENFEPFLSSLLLRCEDQYLLREIRSFYMDPDPTSSSEDESRGYIYDDYGLL</sequence>
<dbReference type="InterPro" id="IPR053197">
    <property type="entry name" value="F-box_SCFL_complex_component"/>
</dbReference>
<dbReference type="PANTHER" id="PTHR34223:SF51">
    <property type="entry name" value="OS06G0556300 PROTEIN"/>
    <property type="match status" value="1"/>
</dbReference>
<dbReference type="OrthoDB" id="1306381at2759"/>
<dbReference type="Gene3D" id="1.20.1280.50">
    <property type="match status" value="1"/>
</dbReference>
<name>A0A484NED0_9ASTE</name>
<dbReference type="SUPFAM" id="SSF81383">
    <property type="entry name" value="F-box domain"/>
    <property type="match status" value="1"/>
</dbReference>
<evidence type="ECO:0000313" key="4">
    <source>
        <dbReference type="Proteomes" id="UP000595140"/>
    </source>
</evidence>
<evidence type="ECO:0000313" key="3">
    <source>
        <dbReference type="EMBL" id="VFQ98776.1"/>
    </source>
</evidence>
<dbReference type="Pfam" id="PF00646">
    <property type="entry name" value="F-box"/>
    <property type="match status" value="1"/>
</dbReference>
<dbReference type="InterPro" id="IPR053781">
    <property type="entry name" value="F-box_AtFBL13-like"/>
</dbReference>
<keyword evidence="4" id="KW-1185">Reference proteome</keyword>
<dbReference type="AlphaFoldDB" id="A0A484NED0"/>
<organism evidence="3 4">
    <name type="scientific">Cuscuta campestris</name>
    <dbReference type="NCBI Taxonomy" id="132261"/>
    <lineage>
        <taxon>Eukaryota</taxon>
        <taxon>Viridiplantae</taxon>
        <taxon>Streptophyta</taxon>
        <taxon>Embryophyta</taxon>
        <taxon>Tracheophyta</taxon>
        <taxon>Spermatophyta</taxon>
        <taxon>Magnoliopsida</taxon>
        <taxon>eudicotyledons</taxon>
        <taxon>Gunneridae</taxon>
        <taxon>Pentapetalae</taxon>
        <taxon>asterids</taxon>
        <taxon>lamiids</taxon>
        <taxon>Solanales</taxon>
        <taxon>Convolvulaceae</taxon>
        <taxon>Cuscuteae</taxon>
        <taxon>Cuscuta</taxon>
        <taxon>Cuscuta subgen. Grammica</taxon>
        <taxon>Cuscuta sect. Cleistogrammica</taxon>
    </lineage>
</organism>
<evidence type="ECO:0000256" key="1">
    <source>
        <dbReference type="SAM" id="MobiDB-lite"/>
    </source>
</evidence>
<protein>
    <recommendedName>
        <fullName evidence="2">F-box domain-containing protein</fullName>
    </recommendedName>
</protein>
<proteinExistence type="predicted"/>
<dbReference type="EMBL" id="OOIL02006618">
    <property type="protein sequence ID" value="VFQ98776.1"/>
    <property type="molecule type" value="Genomic_DNA"/>
</dbReference>
<evidence type="ECO:0000259" key="2">
    <source>
        <dbReference type="PROSITE" id="PS50181"/>
    </source>
</evidence>
<feature type="region of interest" description="Disordered" evidence="1">
    <location>
        <begin position="353"/>
        <end position="373"/>
    </location>
</feature>
<reference evidence="3 4" key="1">
    <citation type="submission" date="2018-04" db="EMBL/GenBank/DDBJ databases">
        <authorList>
            <person name="Vogel A."/>
        </authorList>
    </citation>
    <scope>NUCLEOTIDE SEQUENCE [LARGE SCALE GENOMIC DNA]</scope>
</reference>
<dbReference type="InterPro" id="IPR001810">
    <property type="entry name" value="F-box_dom"/>
</dbReference>